<dbReference type="SUPFAM" id="SSF46934">
    <property type="entry name" value="UBA-like"/>
    <property type="match status" value="1"/>
</dbReference>
<evidence type="ECO:0000256" key="1">
    <source>
        <dbReference type="ARBA" id="ARBA00004123"/>
    </source>
</evidence>
<evidence type="ECO:0000256" key="6">
    <source>
        <dbReference type="PROSITE-ProRule" id="PRU00221"/>
    </source>
</evidence>
<dbReference type="Gene3D" id="2.130.10.10">
    <property type="entry name" value="YVTN repeat-like/Quinoprotein amine dehydrogenase"/>
    <property type="match status" value="1"/>
</dbReference>
<feature type="region of interest" description="Disordered" evidence="7">
    <location>
        <begin position="347"/>
        <end position="368"/>
    </location>
</feature>
<protein>
    <recommendedName>
        <fullName evidence="8">UBA domain-containing protein</fullName>
    </recommendedName>
</protein>
<dbReference type="InterPro" id="IPR015943">
    <property type="entry name" value="WD40/YVTN_repeat-like_dom_sf"/>
</dbReference>
<keyword evidence="10" id="KW-1185">Reference proteome</keyword>
<feature type="region of interest" description="Disordered" evidence="7">
    <location>
        <begin position="1175"/>
        <end position="1204"/>
    </location>
</feature>
<feature type="domain" description="UBA" evidence="8">
    <location>
        <begin position="698"/>
        <end position="745"/>
    </location>
</feature>
<feature type="region of interest" description="Disordered" evidence="7">
    <location>
        <begin position="304"/>
        <end position="330"/>
    </location>
</feature>
<reference evidence="9" key="1">
    <citation type="journal article" date="2023" name="Mol. Biol. Evol.">
        <title>Third-Generation Sequencing Reveals the Adaptive Role of the Epigenome in Three Deep-Sea Polychaetes.</title>
        <authorList>
            <person name="Perez M."/>
            <person name="Aroh O."/>
            <person name="Sun Y."/>
            <person name="Lan Y."/>
            <person name="Juniper S.K."/>
            <person name="Young C.R."/>
            <person name="Angers B."/>
            <person name="Qian P.Y."/>
        </authorList>
    </citation>
    <scope>NUCLEOTIDE SEQUENCE</scope>
    <source>
        <strain evidence="9">R07B-5</strain>
    </source>
</reference>
<keyword evidence="2 6" id="KW-0853">WD repeat</keyword>
<evidence type="ECO:0000256" key="2">
    <source>
        <dbReference type="ARBA" id="ARBA00022574"/>
    </source>
</evidence>
<proteinExistence type="inferred from homology"/>
<dbReference type="PANTHER" id="PTHR22846:SF2">
    <property type="entry name" value="F-BOX-LIKE_WD REPEAT-CONTAINING PROTEIN EBI"/>
    <property type="match status" value="1"/>
</dbReference>
<dbReference type="SMART" id="SM00320">
    <property type="entry name" value="WD40"/>
    <property type="match status" value="7"/>
</dbReference>
<keyword evidence="4" id="KW-0539">Nucleus</keyword>
<dbReference type="EMBL" id="JAODUO010001341">
    <property type="protein sequence ID" value="KAK2165999.1"/>
    <property type="molecule type" value="Genomic_DNA"/>
</dbReference>
<dbReference type="GO" id="GO:0000118">
    <property type="term" value="C:histone deacetylase complex"/>
    <property type="evidence" value="ECO:0007669"/>
    <property type="project" value="TreeGrafter"/>
</dbReference>
<organism evidence="9 10">
    <name type="scientific">Ridgeia piscesae</name>
    <name type="common">Tubeworm</name>
    <dbReference type="NCBI Taxonomy" id="27915"/>
    <lineage>
        <taxon>Eukaryota</taxon>
        <taxon>Metazoa</taxon>
        <taxon>Spiralia</taxon>
        <taxon>Lophotrochozoa</taxon>
        <taxon>Annelida</taxon>
        <taxon>Polychaeta</taxon>
        <taxon>Sedentaria</taxon>
        <taxon>Canalipalpata</taxon>
        <taxon>Sabellida</taxon>
        <taxon>Siboglinidae</taxon>
        <taxon>Ridgeia</taxon>
    </lineage>
</organism>
<feature type="compositionally biased region" description="Basic and acidic residues" evidence="7">
    <location>
        <begin position="347"/>
        <end position="360"/>
    </location>
</feature>
<dbReference type="InterPro" id="IPR015940">
    <property type="entry name" value="UBA"/>
</dbReference>
<dbReference type="GO" id="GO:0003714">
    <property type="term" value="F:transcription corepressor activity"/>
    <property type="evidence" value="ECO:0007669"/>
    <property type="project" value="InterPro"/>
</dbReference>
<dbReference type="SUPFAM" id="SSF50978">
    <property type="entry name" value="WD40 repeat-like"/>
    <property type="match status" value="1"/>
</dbReference>
<evidence type="ECO:0000313" key="9">
    <source>
        <dbReference type="EMBL" id="KAK2165999.1"/>
    </source>
</evidence>
<dbReference type="InterPro" id="IPR001680">
    <property type="entry name" value="WD40_rpt"/>
</dbReference>
<sequence>MCKDAQMEKEEELKKALSGCDRDLRCTMYKDVNSLSAMVWPALALIGGVDRGLRMGGSCVHRQTGRSATLLGVLKEGALTAKVLWDDADTAVSDALLSNLDPVEPHVLNVSKLTGMTAAIFEDIVKLTFIGDEKQGANPLLPAAVTHNASEVKGGAILTTKPSGDTDDDDKMREMMSLEQSLDADITRALGEEAEEEIVDHNADKKIVAVLSLANQPADADRRFGGATCSDSADNIGVSMLAAALEDIPSTAGAAGAAGAGKGEEEAMQTQIGECLERMCAEMAGHADTIQSLTSEMLRNVLAQSQQHDASQSAEPSQEAAHNAPVLPSLQPPEVLSETLVREHLGLKNDEDELDRRRSTGDMGDGCGGIPILRYNNHGANITGKSTTLSRSNTDGSTCSGEKLTELQLIQIANLQLAALKAVTVLLGSSRYLELLLVPKVRLTEKKGSHLGGATLQTVVVDPTANELRESMRTIMKEMVRKAVLPSPMKRTALLVDLERAQSMLHKVALMSQAEEGSGLVEKREKLAELTKDKKDMTPGGSIGNIGGSRASLGHSAHHRSVTECGGSHPALLRADTSTNESSMSSVSTAITEAVDSLLIGGAVDEDEDVSRVWRQHGESILHHLIPPMPQVRRGGTNRVESARRLVPSMYRRISDRSSRSMSPPSLDNSTVLVPSTGTALALKKAVNVVPIRTHSPSPPPPIVSPLLEMGFRLDQIKKALSATGASSEQTAHNINAVATWMIEHPSDSVIESVASSAPNVAAVEAAAVPQIALDDEPRPLAGSFIARDRSELDLSVPERHLLGDIIDTIDWDDGDRETDRREQRTPLRRYTTRRHLMADIRNFLTIRPTANNRDRDLTDMERDREREMRQAEIGEARPLCDDYLDHDEDLLDEDSMEDLTLGELWDWDSLVSCELCNIQTANFNRHMRTHHPGCGVSCNGCQGYRSNGTLADGLYGGTCGTGSPYYLLCGECRSHYTTEGSTASLRPGREGSDRDAPYAHFLHLAPDLLGSVDSTTEQDEMDMLSDDMNPKLQGLDAFENTMGTLGLSERRPVPDPVTFDQPDPLGASVVASKVTGLDARSSNSPGSKIGCKRKTLGEQTVLLTNTQDRLVALRRTTAAMQVLLARSVIMKALSLLSISQSACSLSSGLELMGLADIRLIVRLMCLSAAGRVETPPATRLPTRSPSVDSLPHSAARTPGGEGPTPSVQYLGYLSASIGALAADNPNASRLLLQLCTQELMTAAMGLNTSLIEDPKIKRRPPNSARQCSDTSDQMALCSPSFAVIQSLVSLLANNATVKSSTEKSQWHITENMRLSPLHLANALSACVLSARLPMMHRQWAAEQLLRTLALQGTDPDGRDGGKVTNWVDLAGDLPACPVTKLEGHDNRVTSCTYHSKKSLLATSGQDGTVRIWSLPSRMHHFLRQTCVFNRGDTPLEECDSQLLSLVRWNSNGKLLAGAMDNMLNIWLVAGSKGHLDVQPHWVTALAWPQFRCMDGVMGITTDTLLVGRVDGSVAAINVIDNTTFRRQELDQCSRKNVSVTHIEWFDEDKKFAVAFTDGVIYMCLKNMEAPVVIEAHQSSISGLSWDPTGRLLVSCAADHCLKLWSSIEGHWKCHSSIEHAQPVCVTEWHLVPSKEETLILMLASGCTDGLVSVWALPLAPTSSPDTLFNMASRQSKACPPAGNRQLCQMRGHLFPITALAFSPSGLLLATGCAKGILNIWALQDGSLLQTVTGSGSAQSVCWYADYGLAVCFSRSKDVHIIQYTPDNYTRGKVLATCRRSLLQQGIVGLNQAPCLRALLQRLPLLLQEQYLYEKPLVVGGEQLVHSSYLQCLAFLAVGLRVDKVICHTPQPPTVASLQGYVGSAVVPEWLWLYNFSTAIASASALHRRGSFPLSFRIPSHASGLEEKSRQPDDNGVWDFAQDEQIMMWATQRPEDWQLGGKCDAYMWGGGRHGQMCESGRSALVPTLTSSFSSAQQVRPADTHQVTTFDKHSYFYTVVLS</sequence>
<dbReference type="InterPro" id="IPR009060">
    <property type="entry name" value="UBA-like_sf"/>
</dbReference>
<dbReference type="PROSITE" id="PS50294">
    <property type="entry name" value="WD_REPEATS_REGION"/>
    <property type="match status" value="3"/>
</dbReference>
<evidence type="ECO:0000256" key="5">
    <source>
        <dbReference type="ARBA" id="ARBA00025741"/>
    </source>
</evidence>
<dbReference type="Proteomes" id="UP001209878">
    <property type="component" value="Unassembled WGS sequence"/>
</dbReference>
<comment type="subcellular location">
    <subcellularLocation>
        <location evidence="1">Nucleus</location>
    </subcellularLocation>
</comment>
<dbReference type="Gene3D" id="1.10.8.10">
    <property type="entry name" value="DNA helicase RuvA subunit, C-terminal domain"/>
    <property type="match status" value="1"/>
</dbReference>
<dbReference type="InterPro" id="IPR036322">
    <property type="entry name" value="WD40_repeat_dom_sf"/>
</dbReference>
<dbReference type="PROSITE" id="PS50030">
    <property type="entry name" value="UBA"/>
    <property type="match status" value="1"/>
</dbReference>
<dbReference type="GO" id="GO:0006357">
    <property type="term" value="P:regulation of transcription by RNA polymerase II"/>
    <property type="evidence" value="ECO:0007669"/>
    <property type="project" value="TreeGrafter"/>
</dbReference>
<evidence type="ECO:0000256" key="4">
    <source>
        <dbReference type="ARBA" id="ARBA00023242"/>
    </source>
</evidence>
<evidence type="ECO:0000256" key="7">
    <source>
        <dbReference type="SAM" id="MobiDB-lite"/>
    </source>
</evidence>
<dbReference type="PROSITE" id="PS50082">
    <property type="entry name" value="WD_REPEATS_2"/>
    <property type="match status" value="3"/>
</dbReference>
<dbReference type="PANTHER" id="PTHR22846">
    <property type="entry name" value="WD40 REPEAT PROTEIN"/>
    <property type="match status" value="1"/>
</dbReference>
<feature type="repeat" description="WD" evidence="6">
    <location>
        <begin position="1574"/>
        <end position="1606"/>
    </location>
</feature>
<name>A0AAD9NG73_RIDPI</name>
<keyword evidence="3" id="KW-0677">Repeat</keyword>
<evidence type="ECO:0000256" key="3">
    <source>
        <dbReference type="ARBA" id="ARBA00022737"/>
    </source>
</evidence>
<dbReference type="InterPro" id="IPR045183">
    <property type="entry name" value="Ebi-like"/>
</dbReference>
<feature type="compositionally biased region" description="Low complexity" evidence="7">
    <location>
        <begin position="304"/>
        <end position="321"/>
    </location>
</feature>
<evidence type="ECO:0000313" key="10">
    <source>
        <dbReference type="Proteomes" id="UP001209878"/>
    </source>
</evidence>
<evidence type="ECO:0000259" key="8">
    <source>
        <dbReference type="PROSITE" id="PS50030"/>
    </source>
</evidence>
<feature type="repeat" description="WD" evidence="6">
    <location>
        <begin position="1690"/>
        <end position="1731"/>
    </location>
</feature>
<feature type="repeat" description="WD" evidence="6">
    <location>
        <begin position="1382"/>
        <end position="1415"/>
    </location>
</feature>
<dbReference type="Pfam" id="PF00400">
    <property type="entry name" value="WD40"/>
    <property type="match status" value="3"/>
</dbReference>
<gene>
    <name evidence="9" type="ORF">NP493_1337g00010</name>
</gene>
<accession>A0AAD9NG73</accession>
<comment type="caution">
    <text evidence="9">The sequence shown here is derived from an EMBL/GenBank/DDBJ whole genome shotgun (WGS) entry which is preliminary data.</text>
</comment>
<comment type="similarity">
    <text evidence="5">Belongs to the WD repeat EBI family.</text>
</comment>